<dbReference type="Pfam" id="PF17900">
    <property type="entry name" value="Peptidase_M1_N"/>
    <property type="match status" value="1"/>
</dbReference>
<feature type="non-terminal residue" evidence="11">
    <location>
        <position position="221"/>
    </location>
</feature>
<dbReference type="InterPro" id="IPR050344">
    <property type="entry name" value="Peptidase_M1_aminopeptidases"/>
</dbReference>
<feature type="domain" description="Peptidase M1 membrane alanine aminopeptidase" evidence="9">
    <location>
        <begin position="100"/>
        <end position="216"/>
    </location>
</feature>
<dbReference type="CDD" id="cd09601">
    <property type="entry name" value="M1_APN-Q_like"/>
    <property type="match status" value="1"/>
</dbReference>
<keyword evidence="3 8" id="KW-0479">Metal-binding</keyword>
<keyword evidence="4" id="KW-0378">Hydrolase</keyword>
<evidence type="ECO:0000256" key="7">
    <source>
        <dbReference type="PIRSR" id="PIRSR634016-1"/>
    </source>
</evidence>
<dbReference type="GO" id="GO:0005737">
    <property type="term" value="C:cytoplasm"/>
    <property type="evidence" value="ECO:0007669"/>
    <property type="project" value="TreeGrafter"/>
</dbReference>
<keyword evidence="6" id="KW-0482">Metalloprotease</keyword>
<reference evidence="11" key="1">
    <citation type="submission" date="2021-02" db="EMBL/GenBank/DDBJ databases">
        <authorList>
            <person name="Nowell W R."/>
        </authorList>
    </citation>
    <scope>NUCLEOTIDE SEQUENCE</scope>
</reference>
<dbReference type="GO" id="GO:0042277">
    <property type="term" value="F:peptide binding"/>
    <property type="evidence" value="ECO:0007669"/>
    <property type="project" value="TreeGrafter"/>
</dbReference>
<dbReference type="Gene3D" id="2.60.40.1730">
    <property type="entry name" value="tricorn interacting facor f3 domain"/>
    <property type="match status" value="1"/>
</dbReference>
<dbReference type="GO" id="GO:0008270">
    <property type="term" value="F:zinc ion binding"/>
    <property type="evidence" value="ECO:0007669"/>
    <property type="project" value="InterPro"/>
</dbReference>
<dbReference type="InterPro" id="IPR045357">
    <property type="entry name" value="Aminopeptidase_N-like_N"/>
</dbReference>
<evidence type="ECO:0000313" key="11">
    <source>
        <dbReference type="EMBL" id="CAF5209786.1"/>
    </source>
</evidence>
<dbReference type="PANTHER" id="PTHR11533">
    <property type="entry name" value="PROTEASE M1 ZINC METALLOPROTEASE"/>
    <property type="match status" value="1"/>
</dbReference>
<sequence>RNVFPCFDEPAFKAKFNISITHDPSFTVVRSNGAMLNGSQSIQQPDGRLLSIFEETPPMSTYLVAFVVTDFECVSSVTSTNIEVNICGRPEAIRKGEGNFALQVSTEVIPYYEQSYNISYPLTKCDHFALPDFAIGGMENWGLITYRETALLYNNVTGNLADKRRVGEVVAHELAHQWFGDIVTPQWWNDIWLNEGFASWVEVLGLNHSNPEFHSFDVFVS</sequence>
<dbReference type="InterPro" id="IPR027268">
    <property type="entry name" value="Peptidase_M4/M1_CTD_sf"/>
</dbReference>
<dbReference type="InterPro" id="IPR001930">
    <property type="entry name" value="Peptidase_M1"/>
</dbReference>
<dbReference type="InterPro" id="IPR042097">
    <property type="entry name" value="Aminopeptidase_N-like_N_sf"/>
</dbReference>
<comment type="caution">
    <text evidence="11">The sequence shown here is derived from an EMBL/GenBank/DDBJ whole genome shotgun (WGS) entry which is preliminary data.</text>
</comment>
<comment type="cofactor">
    <cofactor evidence="8">
        <name>Zn(2+)</name>
        <dbReference type="ChEBI" id="CHEBI:29105"/>
    </cofactor>
    <text evidence="8">Binds 1 zinc ion per subunit.</text>
</comment>
<keyword evidence="2" id="KW-0645">Protease</keyword>
<evidence type="ECO:0000256" key="8">
    <source>
        <dbReference type="PIRSR" id="PIRSR634016-3"/>
    </source>
</evidence>
<dbReference type="GO" id="GO:0005615">
    <property type="term" value="C:extracellular space"/>
    <property type="evidence" value="ECO:0007669"/>
    <property type="project" value="TreeGrafter"/>
</dbReference>
<dbReference type="SUPFAM" id="SSF63737">
    <property type="entry name" value="Leukotriene A4 hydrolase N-terminal domain"/>
    <property type="match status" value="1"/>
</dbReference>
<evidence type="ECO:0008006" key="13">
    <source>
        <dbReference type="Google" id="ProtNLM"/>
    </source>
</evidence>
<evidence type="ECO:0000256" key="3">
    <source>
        <dbReference type="ARBA" id="ARBA00022723"/>
    </source>
</evidence>
<feature type="binding site" evidence="8">
    <location>
        <position position="195"/>
    </location>
    <ligand>
        <name>Zn(2+)</name>
        <dbReference type="ChEBI" id="CHEBI:29105"/>
        <note>catalytic</note>
    </ligand>
</feature>
<protein>
    <recommendedName>
        <fullName evidence="13">Aminopeptidase N</fullName>
    </recommendedName>
</protein>
<evidence type="ECO:0000256" key="5">
    <source>
        <dbReference type="ARBA" id="ARBA00022833"/>
    </source>
</evidence>
<evidence type="ECO:0000256" key="6">
    <source>
        <dbReference type="ARBA" id="ARBA00023049"/>
    </source>
</evidence>
<dbReference type="Gene3D" id="1.10.390.10">
    <property type="entry name" value="Neutral Protease Domain 2"/>
    <property type="match status" value="1"/>
</dbReference>
<dbReference type="SUPFAM" id="SSF55486">
    <property type="entry name" value="Metalloproteases ('zincins'), catalytic domain"/>
    <property type="match status" value="1"/>
</dbReference>
<dbReference type="GO" id="GO:0006508">
    <property type="term" value="P:proteolysis"/>
    <property type="evidence" value="ECO:0007669"/>
    <property type="project" value="UniProtKB-KW"/>
</dbReference>
<dbReference type="AlphaFoldDB" id="A0A8S3J2W6"/>
<evidence type="ECO:0000256" key="4">
    <source>
        <dbReference type="ARBA" id="ARBA00022801"/>
    </source>
</evidence>
<organism evidence="11 12">
    <name type="scientific">Rotaria magnacalcarata</name>
    <dbReference type="NCBI Taxonomy" id="392030"/>
    <lineage>
        <taxon>Eukaryota</taxon>
        <taxon>Metazoa</taxon>
        <taxon>Spiralia</taxon>
        <taxon>Gnathifera</taxon>
        <taxon>Rotifera</taxon>
        <taxon>Eurotatoria</taxon>
        <taxon>Bdelloidea</taxon>
        <taxon>Philodinida</taxon>
        <taxon>Philodinidae</taxon>
        <taxon>Rotaria</taxon>
    </lineage>
</organism>
<dbReference type="InterPro" id="IPR034016">
    <property type="entry name" value="M1_APN-typ"/>
</dbReference>
<dbReference type="GO" id="GO:0043171">
    <property type="term" value="P:peptide catabolic process"/>
    <property type="evidence" value="ECO:0007669"/>
    <property type="project" value="TreeGrafter"/>
</dbReference>
<dbReference type="Pfam" id="PF01433">
    <property type="entry name" value="Peptidase_M1"/>
    <property type="match status" value="1"/>
</dbReference>
<feature type="binding site" evidence="8">
    <location>
        <position position="176"/>
    </location>
    <ligand>
        <name>Zn(2+)</name>
        <dbReference type="ChEBI" id="CHEBI:29105"/>
        <note>catalytic</note>
    </ligand>
</feature>
<dbReference type="PANTHER" id="PTHR11533:SF299">
    <property type="entry name" value="AMINOPEPTIDASE"/>
    <property type="match status" value="1"/>
</dbReference>
<evidence type="ECO:0000256" key="2">
    <source>
        <dbReference type="ARBA" id="ARBA00022670"/>
    </source>
</evidence>
<name>A0A8S3J2W6_9BILA</name>
<comment type="similarity">
    <text evidence="1">Belongs to the peptidase M1 family.</text>
</comment>
<dbReference type="GO" id="GO:0070006">
    <property type="term" value="F:metalloaminopeptidase activity"/>
    <property type="evidence" value="ECO:0007669"/>
    <property type="project" value="TreeGrafter"/>
</dbReference>
<evidence type="ECO:0000259" key="10">
    <source>
        <dbReference type="Pfam" id="PF17900"/>
    </source>
</evidence>
<dbReference type="Proteomes" id="UP000681720">
    <property type="component" value="Unassembled WGS sequence"/>
</dbReference>
<dbReference type="GO" id="GO:0016020">
    <property type="term" value="C:membrane"/>
    <property type="evidence" value="ECO:0007669"/>
    <property type="project" value="TreeGrafter"/>
</dbReference>
<proteinExistence type="inferred from homology"/>
<dbReference type="EMBL" id="CAJOBJ010352152">
    <property type="protein sequence ID" value="CAF5209786.1"/>
    <property type="molecule type" value="Genomic_DNA"/>
</dbReference>
<dbReference type="PRINTS" id="PR00756">
    <property type="entry name" value="ALADIPTASE"/>
</dbReference>
<gene>
    <name evidence="11" type="ORF">GIL414_LOCUS79374</name>
</gene>
<evidence type="ECO:0000259" key="9">
    <source>
        <dbReference type="Pfam" id="PF01433"/>
    </source>
</evidence>
<evidence type="ECO:0000313" key="12">
    <source>
        <dbReference type="Proteomes" id="UP000681720"/>
    </source>
</evidence>
<dbReference type="InterPro" id="IPR014782">
    <property type="entry name" value="Peptidase_M1_dom"/>
</dbReference>
<keyword evidence="5 8" id="KW-0862">Zinc</keyword>
<evidence type="ECO:0000256" key="1">
    <source>
        <dbReference type="ARBA" id="ARBA00010136"/>
    </source>
</evidence>
<feature type="non-terminal residue" evidence="11">
    <location>
        <position position="1"/>
    </location>
</feature>
<feature type="binding site" evidence="8">
    <location>
        <position position="172"/>
    </location>
    <ligand>
        <name>Zn(2+)</name>
        <dbReference type="ChEBI" id="CHEBI:29105"/>
        <note>catalytic</note>
    </ligand>
</feature>
<feature type="domain" description="Aminopeptidase N-like N-terminal" evidence="10">
    <location>
        <begin position="1"/>
        <end position="63"/>
    </location>
</feature>
<feature type="active site" description="Proton acceptor" evidence="7">
    <location>
        <position position="173"/>
    </location>
</feature>
<accession>A0A8S3J2W6</accession>